<feature type="transmembrane region" description="Helical" evidence="1">
    <location>
        <begin position="341"/>
        <end position="360"/>
    </location>
</feature>
<feature type="transmembrane region" description="Helical" evidence="1">
    <location>
        <begin position="163"/>
        <end position="183"/>
    </location>
</feature>
<feature type="transmembrane region" description="Helical" evidence="1">
    <location>
        <begin position="227"/>
        <end position="253"/>
    </location>
</feature>
<feature type="transmembrane region" description="Helical" evidence="1">
    <location>
        <begin position="132"/>
        <end position="151"/>
    </location>
</feature>
<dbReference type="RefSeq" id="XP_068355869.1">
    <property type="nucleotide sequence ID" value="XM_068507119.1"/>
</dbReference>
<evidence type="ECO:0008006" key="4">
    <source>
        <dbReference type="Google" id="ProtNLM"/>
    </source>
</evidence>
<dbReference type="AlphaFoldDB" id="A0A1J4JZQ0"/>
<dbReference type="VEuPathDB" id="TrichDB:TRFO_30040"/>
<dbReference type="PANTHER" id="PTHR13146">
    <property type="match status" value="1"/>
</dbReference>
<sequence>MYPKIQPSYDAIREIDIGKKQRRMYFIGCSIGSFISVYVRRVITLQESTGFNDCISKFEKPWFFTILMSLGMSFGLAVHKIILLFQSKDSIVNVSFSHVDPKCYLLAFIPALGDIFYSVGFTFSIVTNGHSFAVALRFFDILFIPIIRCFYLRKKMLPYSTIAIALLTIGIFMVSGSYLWDFIKENDGNTINVKNAFAAIFQIFSQAVFAVKVITEEKLLHQNDLPPLILCGIEGLYEVVIVVFCCCTVLYFIPSSANVFNTENLCDTFLMVIHSKPLIAFVVVYPFVSLIFNNCAMGIIMMENAVAFTVNETIVTSFVWFCDIFIYYVIKNYTIGSQWRYSSILHLVGIIFIIFGALLYTKAIRLPHFKYETANVVVIKIEEGHHSI</sequence>
<dbReference type="EMBL" id="MLAK01000854">
    <property type="protein sequence ID" value="OHT02733.1"/>
    <property type="molecule type" value="Genomic_DNA"/>
</dbReference>
<dbReference type="GO" id="GO:0016020">
    <property type="term" value="C:membrane"/>
    <property type="evidence" value="ECO:0007669"/>
    <property type="project" value="TreeGrafter"/>
</dbReference>
<keyword evidence="3" id="KW-1185">Reference proteome</keyword>
<feature type="transmembrane region" description="Helical" evidence="1">
    <location>
        <begin position="104"/>
        <end position="126"/>
    </location>
</feature>
<accession>A0A1J4JZQ0</accession>
<keyword evidence="1" id="KW-1133">Transmembrane helix</keyword>
<feature type="transmembrane region" description="Helical" evidence="1">
    <location>
        <begin position="305"/>
        <end position="329"/>
    </location>
</feature>
<proteinExistence type="predicted"/>
<dbReference type="PANTHER" id="PTHR13146:SF0">
    <property type="entry name" value="SOLUTE CARRIER FAMILY 35 MEMBER F6"/>
    <property type="match status" value="1"/>
</dbReference>
<feature type="transmembrane region" description="Helical" evidence="1">
    <location>
        <begin position="63"/>
        <end position="83"/>
    </location>
</feature>
<feature type="transmembrane region" description="Helical" evidence="1">
    <location>
        <begin position="273"/>
        <end position="293"/>
    </location>
</feature>
<feature type="transmembrane region" description="Helical" evidence="1">
    <location>
        <begin position="195"/>
        <end position="215"/>
    </location>
</feature>
<comment type="caution">
    <text evidence="2">The sequence shown here is derived from an EMBL/GenBank/DDBJ whole genome shotgun (WGS) entry which is preliminary data.</text>
</comment>
<gene>
    <name evidence="2" type="ORF">TRFO_30040</name>
</gene>
<keyword evidence="1" id="KW-0472">Membrane</keyword>
<name>A0A1J4JZQ0_9EUKA</name>
<evidence type="ECO:0000313" key="2">
    <source>
        <dbReference type="EMBL" id="OHT02733.1"/>
    </source>
</evidence>
<keyword evidence="1" id="KW-0812">Transmembrane</keyword>
<dbReference type="OrthoDB" id="10527455at2759"/>
<dbReference type="GeneID" id="94841823"/>
<evidence type="ECO:0000256" key="1">
    <source>
        <dbReference type="SAM" id="Phobius"/>
    </source>
</evidence>
<protein>
    <recommendedName>
        <fullName evidence="4">Integral membrane protein</fullName>
    </recommendedName>
</protein>
<feature type="transmembrane region" description="Helical" evidence="1">
    <location>
        <begin position="24"/>
        <end position="43"/>
    </location>
</feature>
<organism evidence="2 3">
    <name type="scientific">Tritrichomonas foetus</name>
    <dbReference type="NCBI Taxonomy" id="1144522"/>
    <lineage>
        <taxon>Eukaryota</taxon>
        <taxon>Metamonada</taxon>
        <taxon>Parabasalia</taxon>
        <taxon>Tritrichomonadida</taxon>
        <taxon>Tritrichomonadidae</taxon>
        <taxon>Tritrichomonas</taxon>
    </lineage>
</organism>
<evidence type="ECO:0000313" key="3">
    <source>
        <dbReference type="Proteomes" id="UP000179807"/>
    </source>
</evidence>
<reference evidence="2" key="1">
    <citation type="submission" date="2016-10" db="EMBL/GenBank/DDBJ databases">
        <authorList>
            <person name="Benchimol M."/>
            <person name="Almeida L.G."/>
            <person name="Vasconcelos A.T."/>
            <person name="Perreira-Neves A."/>
            <person name="Rosa I.A."/>
            <person name="Tasca T."/>
            <person name="Bogo M.R."/>
            <person name="de Souza W."/>
        </authorList>
    </citation>
    <scope>NUCLEOTIDE SEQUENCE [LARGE SCALE GENOMIC DNA]</scope>
    <source>
        <strain evidence="2">K</strain>
    </source>
</reference>
<dbReference type="Proteomes" id="UP000179807">
    <property type="component" value="Unassembled WGS sequence"/>
</dbReference>